<feature type="region of interest" description="Disordered" evidence="6">
    <location>
        <begin position="290"/>
        <end position="310"/>
    </location>
</feature>
<evidence type="ECO:0000256" key="2">
    <source>
        <dbReference type="ARBA" id="ARBA00023015"/>
    </source>
</evidence>
<dbReference type="Pfam" id="PF03366">
    <property type="entry name" value="YEATS"/>
    <property type="match status" value="1"/>
</dbReference>
<feature type="compositionally biased region" description="Gly residues" evidence="6">
    <location>
        <begin position="182"/>
        <end position="191"/>
    </location>
</feature>
<dbReference type="Gene3D" id="2.60.40.1970">
    <property type="entry name" value="YEATS domain"/>
    <property type="match status" value="1"/>
</dbReference>
<keyword evidence="9" id="KW-1185">Reference proteome</keyword>
<feature type="region of interest" description="Disordered" evidence="6">
    <location>
        <begin position="177"/>
        <end position="243"/>
    </location>
</feature>
<accession>A0A6A6NQQ2</accession>
<reference evidence="8" key="1">
    <citation type="journal article" date="2020" name="Stud. Mycol.">
        <title>101 Dothideomycetes genomes: a test case for predicting lifestyles and emergence of pathogens.</title>
        <authorList>
            <person name="Haridas S."/>
            <person name="Albert R."/>
            <person name="Binder M."/>
            <person name="Bloem J."/>
            <person name="Labutti K."/>
            <person name="Salamov A."/>
            <person name="Andreopoulos B."/>
            <person name="Baker S."/>
            <person name="Barry K."/>
            <person name="Bills G."/>
            <person name="Bluhm B."/>
            <person name="Cannon C."/>
            <person name="Castanera R."/>
            <person name="Culley D."/>
            <person name="Daum C."/>
            <person name="Ezra D."/>
            <person name="Gonzalez J."/>
            <person name="Henrissat B."/>
            <person name="Kuo A."/>
            <person name="Liang C."/>
            <person name="Lipzen A."/>
            <person name="Lutzoni F."/>
            <person name="Magnuson J."/>
            <person name="Mondo S."/>
            <person name="Nolan M."/>
            <person name="Ohm R."/>
            <person name="Pangilinan J."/>
            <person name="Park H.-J."/>
            <person name="Ramirez L."/>
            <person name="Alfaro M."/>
            <person name="Sun H."/>
            <person name="Tritt A."/>
            <person name="Yoshinaga Y."/>
            <person name="Zwiers L.-H."/>
            <person name="Turgeon B."/>
            <person name="Goodwin S."/>
            <person name="Spatafora J."/>
            <person name="Crous P."/>
            <person name="Grigoriev I."/>
        </authorList>
    </citation>
    <scope>NUCLEOTIDE SEQUENCE</scope>
    <source>
        <strain evidence="8">ATCC 16933</strain>
    </source>
</reference>
<evidence type="ECO:0000256" key="4">
    <source>
        <dbReference type="ARBA" id="ARBA00023242"/>
    </source>
</evidence>
<keyword evidence="3" id="KW-0804">Transcription</keyword>
<feature type="compositionally biased region" description="Basic and acidic residues" evidence="6">
    <location>
        <begin position="229"/>
        <end position="242"/>
    </location>
</feature>
<evidence type="ECO:0000259" key="7">
    <source>
        <dbReference type="PROSITE" id="PS51037"/>
    </source>
</evidence>
<sequence>MPAPAGTKRVKGKRISRAFIIGSEAWPLPPVGSPQRPANVPDDHTTQWRVYVRGMPGQPDLTTWLKKVQFKLFHTYMNPLRTVDNAPFVVSETGWGGFNVEIRLHFNPASGEKPQWRQHFLQLERYGSDEDRARQEREGVVRSEFVEWIEFNEPTEAFWDEMTADSQWAYLDADKTAAGPSGAKGSGGRGKGATSTTGTSLGGGTAGVKDGKVNVGSGTPAGGPVGVDGIERTSELPDKPTDYNDISLAMEADVMAIIRQAEAEIDKQMAKELERKKKMDEELKKLKEDGATVPVVEKTPATATSERRRR</sequence>
<evidence type="ECO:0000313" key="9">
    <source>
        <dbReference type="Proteomes" id="UP000799766"/>
    </source>
</evidence>
<evidence type="ECO:0000313" key="8">
    <source>
        <dbReference type="EMBL" id="KAF2454061.1"/>
    </source>
</evidence>
<proteinExistence type="predicted"/>
<feature type="domain" description="YEATS" evidence="7">
    <location>
        <begin position="9"/>
        <end position="165"/>
    </location>
</feature>
<dbReference type="AlphaFoldDB" id="A0A6A6NQQ2"/>
<keyword evidence="2" id="KW-0805">Transcription regulation</keyword>
<dbReference type="GO" id="GO:0006355">
    <property type="term" value="P:regulation of DNA-templated transcription"/>
    <property type="evidence" value="ECO:0007669"/>
    <property type="project" value="InterPro"/>
</dbReference>
<name>A0A6A6NQQ2_9PEZI</name>
<dbReference type="PANTHER" id="PTHR47573:SF1">
    <property type="entry name" value="PROTEIN AF-9 HOMOLOG"/>
    <property type="match status" value="1"/>
</dbReference>
<comment type="subcellular location">
    <subcellularLocation>
        <location evidence="5">Nucleus</location>
    </subcellularLocation>
</comment>
<organism evidence="8 9">
    <name type="scientific">Lineolata rhizophorae</name>
    <dbReference type="NCBI Taxonomy" id="578093"/>
    <lineage>
        <taxon>Eukaryota</taxon>
        <taxon>Fungi</taxon>
        <taxon>Dikarya</taxon>
        <taxon>Ascomycota</taxon>
        <taxon>Pezizomycotina</taxon>
        <taxon>Dothideomycetes</taxon>
        <taxon>Dothideomycetes incertae sedis</taxon>
        <taxon>Lineolatales</taxon>
        <taxon>Lineolataceae</taxon>
        <taxon>Lineolata</taxon>
    </lineage>
</organism>
<dbReference type="InterPro" id="IPR005033">
    <property type="entry name" value="YEATS"/>
</dbReference>
<protein>
    <recommendedName>
        <fullName evidence="1">Protein AF-9 homolog</fullName>
    </recommendedName>
</protein>
<dbReference type="PROSITE" id="PS51037">
    <property type="entry name" value="YEATS"/>
    <property type="match status" value="1"/>
</dbReference>
<dbReference type="GO" id="GO:0005634">
    <property type="term" value="C:nucleus"/>
    <property type="evidence" value="ECO:0007669"/>
    <property type="project" value="UniProtKB-SubCell"/>
</dbReference>
<keyword evidence="4 5" id="KW-0539">Nucleus</keyword>
<dbReference type="GO" id="GO:0000785">
    <property type="term" value="C:chromatin"/>
    <property type="evidence" value="ECO:0007669"/>
    <property type="project" value="UniProtKB-ARBA"/>
</dbReference>
<evidence type="ECO:0000256" key="6">
    <source>
        <dbReference type="SAM" id="MobiDB-lite"/>
    </source>
</evidence>
<dbReference type="InterPro" id="IPR038704">
    <property type="entry name" value="YEAST_sf"/>
</dbReference>
<evidence type="ECO:0000256" key="5">
    <source>
        <dbReference type="PROSITE-ProRule" id="PRU00376"/>
    </source>
</evidence>
<dbReference type="OrthoDB" id="16041at2759"/>
<evidence type="ECO:0000256" key="3">
    <source>
        <dbReference type="ARBA" id="ARBA00023163"/>
    </source>
</evidence>
<gene>
    <name evidence="8" type="ORF">BDY21DRAFT_111340</name>
</gene>
<evidence type="ECO:0000256" key="1">
    <source>
        <dbReference type="ARBA" id="ARBA00022408"/>
    </source>
</evidence>
<dbReference type="EMBL" id="MU001693">
    <property type="protein sequence ID" value="KAF2454061.1"/>
    <property type="molecule type" value="Genomic_DNA"/>
</dbReference>
<dbReference type="InterPro" id="IPR055129">
    <property type="entry name" value="YEATS_dom"/>
</dbReference>
<dbReference type="Proteomes" id="UP000799766">
    <property type="component" value="Unassembled WGS sequence"/>
</dbReference>
<dbReference type="PANTHER" id="PTHR47573">
    <property type="entry name" value="PROTEIN AF-9 HOMOLOG"/>
    <property type="match status" value="1"/>
</dbReference>